<dbReference type="Proteomes" id="UP000472971">
    <property type="component" value="Unassembled WGS sequence"/>
</dbReference>
<evidence type="ECO:0000313" key="3">
    <source>
        <dbReference type="EMBL" id="NEY83217.1"/>
    </source>
</evidence>
<comment type="caution">
    <text evidence="3">The sequence shown here is derived from an EMBL/GenBank/DDBJ whole genome shotgun (WGS) entry which is preliminary data.</text>
</comment>
<evidence type="ECO:0000313" key="2">
    <source>
        <dbReference type="EMBL" id="MBA4538857.1"/>
    </source>
</evidence>
<dbReference type="Proteomes" id="UP000570010">
    <property type="component" value="Unassembled WGS sequence"/>
</dbReference>
<keyword evidence="1" id="KW-0732">Signal</keyword>
<sequence length="299" mass="34671">MRKKAVVICMLFISSLLLIGCGNKVTYVKGFPTKDSPALMEFFRYYMTENNGNYLFQKNNEYIYAEINNNTDLNNIKYFSFTDQQLSEHFKPMFQSKNSEKAFWALKHGSDAKNDLKHQINNLEDYDLPEVTLEENNQLTIKTSAGKKSFNLPEMLHKYGMTPTDKLIINVYSVNSNAFEVNIENTKIDDHNGLIGIFMKKDFSDVVVTSTFYKQFTNSVKKGELKEFKKLLYKTELNNRYIILNGGYGVFDKKEKKIHYVEEPHYVSEDGKYVYLNGAKGKLEDGIQRIQKIENYLAG</sequence>
<evidence type="ECO:0008006" key="6">
    <source>
        <dbReference type="Google" id="ProtNLM"/>
    </source>
</evidence>
<keyword evidence="4" id="KW-1185">Reference proteome</keyword>
<gene>
    <name evidence="3" type="ORF">G4D64_17555</name>
    <name evidence="2" type="ORF">H1Z61_17595</name>
</gene>
<feature type="signal peptide" evidence="1">
    <location>
        <begin position="1"/>
        <end position="19"/>
    </location>
</feature>
<evidence type="ECO:0000256" key="1">
    <source>
        <dbReference type="SAM" id="SignalP"/>
    </source>
</evidence>
<evidence type="ECO:0000313" key="4">
    <source>
        <dbReference type="Proteomes" id="UP000472971"/>
    </source>
</evidence>
<name>A0A6B3W3Z0_9BACI</name>
<dbReference type="AlphaFoldDB" id="A0A6B3W3Z0"/>
<dbReference type="RefSeq" id="WP_163243615.1">
    <property type="nucleotide sequence ID" value="NZ_JAAIWN010000108.1"/>
</dbReference>
<reference evidence="2 5" key="2">
    <citation type="submission" date="2020-07" db="EMBL/GenBank/DDBJ databases">
        <authorList>
            <person name="Feng H."/>
        </authorList>
    </citation>
    <scope>NUCLEOTIDE SEQUENCE [LARGE SCALE GENOMIC DNA]</scope>
    <source>
        <strain evidence="5">s-12</strain>
        <strain evidence="2">S-12</strain>
    </source>
</reference>
<accession>A0A6B3W3Z0</accession>
<dbReference type="EMBL" id="JACEIO010000103">
    <property type="protein sequence ID" value="MBA4538857.1"/>
    <property type="molecule type" value="Genomic_DNA"/>
</dbReference>
<evidence type="ECO:0000313" key="5">
    <source>
        <dbReference type="Proteomes" id="UP000570010"/>
    </source>
</evidence>
<feature type="non-terminal residue" evidence="3">
    <location>
        <position position="299"/>
    </location>
</feature>
<organism evidence="3 4">
    <name type="scientific">Bacillus aquiflavi</name>
    <dbReference type="NCBI Taxonomy" id="2672567"/>
    <lineage>
        <taxon>Bacteria</taxon>
        <taxon>Bacillati</taxon>
        <taxon>Bacillota</taxon>
        <taxon>Bacilli</taxon>
        <taxon>Bacillales</taxon>
        <taxon>Bacillaceae</taxon>
        <taxon>Bacillus</taxon>
    </lineage>
</organism>
<dbReference type="EMBL" id="JAAIWN010000108">
    <property type="protein sequence ID" value="NEY83217.1"/>
    <property type="molecule type" value="Genomic_DNA"/>
</dbReference>
<feature type="chain" id="PRO_5038247452" description="DUF4825 domain-containing protein" evidence="1">
    <location>
        <begin position="20"/>
        <end position="299"/>
    </location>
</feature>
<protein>
    <recommendedName>
        <fullName evidence="6">DUF4825 domain-containing protein</fullName>
    </recommendedName>
</protein>
<dbReference type="PROSITE" id="PS51257">
    <property type="entry name" value="PROKAR_LIPOPROTEIN"/>
    <property type="match status" value="1"/>
</dbReference>
<reference evidence="3 4" key="1">
    <citation type="submission" date="2020-02" db="EMBL/GenBank/DDBJ databases">
        <title>Bacillus aquiflavi sp. nov., isolated from yellow water of strong flavor Chinese baijiu in Yibin region of China.</title>
        <authorList>
            <person name="Xie J."/>
        </authorList>
    </citation>
    <scope>NUCLEOTIDE SEQUENCE [LARGE SCALE GENOMIC DNA]</scope>
    <source>
        <strain evidence="3 4">3H-10</strain>
    </source>
</reference>
<proteinExistence type="predicted"/>